<sequence length="231" mass="25712">MRISGPSWSRQSYLPGTRRRRHAMTSWRECCRDRLTPQMNERGHGFHLECRIFRRYALANTGVSAETRRAMSEMNRGRNRAWFTHGNSGQGMPVLGHCTSCTSRSGSRAALALSSRARWRPGAGWDAAGLKLGGGVPWSPSAATQQYYSERDPRGAVFASKRPIRLDEELSPLSRGERTLEPLRLEQKPSHVVSFSSTADVHDGGSLCERPARGWSECAQLGAGDKSGRRR</sequence>
<protein>
    <submittedName>
        <fullName evidence="2">Uncharacterized protein</fullName>
    </submittedName>
</protein>
<accession>A0A371D676</accession>
<dbReference type="Proteomes" id="UP000256964">
    <property type="component" value="Unassembled WGS sequence"/>
</dbReference>
<organism evidence="2 3">
    <name type="scientific">Lentinus brumalis</name>
    <dbReference type="NCBI Taxonomy" id="2498619"/>
    <lineage>
        <taxon>Eukaryota</taxon>
        <taxon>Fungi</taxon>
        <taxon>Dikarya</taxon>
        <taxon>Basidiomycota</taxon>
        <taxon>Agaricomycotina</taxon>
        <taxon>Agaricomycetes</taxon>
        <taxon>Polyporales</taxon>
        <taxon>Polyporaceae</taxon>
        <taxon>Lentinus</taxon>
    </lineage>
</organism>
<proteinExistence type="predicted"/>
<reference evidence="2 3" key="1">
    <citation type="journal article" date="2018" name="Biotechnol. Biofuels">
        <title>Integrative visual omics of the white-rot fungus Polyporus brumalis exposes the biotechnological potential of its oxidative enzymes for delignifying raw plant biomass.</title>
        <authorList>
            <person name="Miyauchi S."/>
            <person name="Rancon A."/>
            <person name="Drula E."/>
            <person name="Hage H."/>
            <person name="Chaduli D."/>
            <person name="Favel A."/>
            <person name="Grisel S."/>
            <person name="Henrissat B."/>
            <person name="Herpoel-Gimbert I."/>
            <person name="Ruiz-Duenas F.J."/>
            <person name="Chevret D."/>
            <person name="Hainaut M."/>
            <person name="Lin J."/>
            <person name="Wang M."/>
            <person name="Pangilinan J."/>
            <person name="Lipzen A."/>
            <person name="Lesage-Meessen L."/>
            <person name="Navarro D."/>
            <person name="Riley R."/>
            <person name="Grigoriev I.V."/>
            <person name="Zhou S."/>
            <person name="Raouche S."/>
            <person name="Rosso M.N."/>
        </authorList>
    </citation>
    <scope>NUCLEOTIDE SEQUENCE [LARGE SCALE GENOMIC DNA]</scope>
    <source>
        <strain evidence="2 3">BRFM 1820</strain>
    </source>
</reference>
<keyword evidence="3" id="KW-1185">Reference proteome</keyword>
<dbReference type="AlphaFoldDB" id="A0A371D676"/>
<dbReference type="EMBL" id="KZ857414">
    <property type="protein sequence ID" value="RDX48054.1"/>
    <property type="molecule type" value="Genomic_DNA"/>
</dbReference>
<gene>
    <name evidence="2" type="ORF">OH76DRAFT_695756</name>
</gene>
<evidence type="ECO:0000313" key="2">
    <source>
        <dbReference type="EMBL" id="RDX48054.1"/>
    </source>
</evidence>
<name>A0A371D676_9APHY</name>
<evidence type="ECO:0000256" key="1">
    <source>
        <dbReference type="SAM" id="MobiDB-lite"/>
    </source>
</evidence>
<evidence type="ECO:0000313" key="3">
    <source>
        <dbReference type="Proteomes" id="UP000256964"/>
    </source>
</evidence>
<feature type="region of interest" description="Disordered" evidence="1">
    <location>
        <begin position="188"/>
        <end position="211"/>
    </location>
</feature>